<dbReference type="InterPro" id="IPR042287">
    <property type="entry name" value="FhaA_N_sf"/>
</dbReference>
<name>A0ABM7ZVF3_STRNI</name>
<dbReference type="Gene3D" id="3.30.2320.60">
    <property type="entry name" value="FhaA, phosphopeptide-binding domain (DUF3662)"/>
    <property type="match status" value="1"/>
</dbReference>
<protein>
    <recommendedName>
        <fullName evidence="1">FhaA N-terminal domain-containing protein</fullName>
    </recommendedName>
</protein>
<feature type="domain" description="FhaA N-terminal" evidence="1">
    <location>
        <begin position="15"/>
        <end position="125"/>
    </location>
</feature>
<evidence type="ECO:0000313" key="3">
    <source>
        <dbReference type="Proteomes" id="UP001059597"/>
    </source>
</evidence>
<reference evidence="2" key="1">
    <citation type="submission" date="2022-06" db="EMBL/GenBank/DDBJ databases">
        <title>Complete genome sequence of Streptomyces nigrescens HEK616.</title>
        <authorList>
            <person name="Asamizu S."/>
            <person name="Onaka H."/>
        </authorList>
    </citation>
    <scope>NUCLEOTIDE SEQUENCE</scope>
    <source>
        <strain evidence="2">HEK616</strain>
    </source>
</reference>
<dbReference type="Pfam" id="PF12401">
    <property type="entry name" value="FhaA_N"/>
    <property type="match status" value="1"/>
</dbReference>
<keyword evidence="3" id="KW-1185">Reference proteome</keyword>
<evidence type="ECO:0000259" key="1">
    <source>
        <dbReference type="Pfam" id="PF12401"/>
    </source>
</evidence>
<gene>
    <name evidence="2" type="ORF">HEK616_38260</name>
</gene>
<dbReference type="Proteomes" id="UP001059597">
    <property type="component" value="Chromosome"/>
</dbReference>
<evidence type="ECO:0000313" key="2">
    <source>
        <dbReference type="EMBL" id="BDM70339.1"/>
    </source>
</evidence>
<dbReference type="InterPro" id="IPR022128">
    <property type="entry name" value="FhaA_N"/>
</dbReference>
<proteinExistence type="predicted"/>
<sequence>MHTALSGTRPPMGLLKQMEQVVEEYESALIAKVTGNDPVELCDDLRRECDDHAIVCNQHRVLVPNEYTVELAPEVHDELAARGGQVGQRLTDVLAQHAAKRDYEWAGPLTVHITAADVPNGRYRVTSTASTHIPAGALTSRTT</sequence>
<dbReference type="EMBL" id="AP026073">
    <property type="protein sequence ID" value="BDM70339.1"/>
    <property type="molecule type" value="Genomic_DNA"/>
</dbReference>
<accession>A0ABM7ZVF3</accession>
<organism evidence="2 3">
    <name type="scientific">Streptomyces nigrescens</name>
    <dbReference type="NCBI Taxonomy" id="1920"/>
    <lineage>
        <taxon>Bacteria</taxon>
        <taxon>Bacillati</taxon>
        <taxon>Actinomycetota</taxon>
        <taxon>Actinomycetes</taxon>
        <taxon>Kitasatosporales</taxon>
        <taxon>Streptomycetaceae</taxon>
        <taxon>Streptomyces</taxon>
    </lineage>
</organism>